<feature type="chain" id="PRO_5017993843" evidence="2">
    <location>
        <begin position="34"/>
        <end position="332"/>
    </location>
</feature>
<dbReference type="Pfam" id="PF00497">
    <property type="entry name" value="SBP_bac_3"/>
    <property type="match status" value="1"/>
</dbReference>
<dbReference type="Proteomes" id="UP000276232">
    <property type="component" value="Unassembled WGS sequence"/>
</dbReference>
<protein>
    <submittedName>
        <fullName evidence="4">Amino acid ABC transporter substrate-binding protein (PAAT family)</fullName>
    </submittedName>
</protein>
<dbReference type="PROSITE" id="PS51257">
    <property type="entry name" value="PROKAR_LIPOPROTEIN"/>
    <property type="match status" value="1"/>
</dbReference>
<gene>
    <name evidence="4" type="ORF">EDC03_2681</name>
</gene>
<sequence>MTSHRRHPRTTVRLAPALLAVPLLALASCSSSAEIEQEQAAGAPAEAGTEALAVSTSPDQDRVRGTESAEAVALLPADVAEDGVLTVAVGAFTAPLSFLADDNRTVIGHEPDIAQLVADGLGLELELVTTDWSSWPLATQSGDVEVTIANVTVTEERKQLFDFSSYRVDELGFLAPAGSGLTVDGAADVAGLRIAVGSGTNQEKILLAWDAENRAAGLEPVDVQYFENDGDTTLALQSGRLDLTFGPNATAAYKAAVAPDEFEVVGTVNGGWPETAQIAVATAKGNGLADAVTPALNQAVEDGTYAEVLERWGLTSEAVERSETNPPGLPAS</sequence>
<feature type="domain" description="Solute-binding protein family 3/N-terminal" evidence="3">
    <location>
        <begin position="84"/>
        <end position="316"/>
    </location>
</feature>
<keyword evidence="1 2" id="KW-0732">Signal</keyword>
<evidence type="ECO:0000313" key="4">
    <source>
        <dbReference type="EMBL" id="ROP27158.1"/>
    </source>
</evidence>
<evidence type="ECO:0000256" key="2">
    <source>
        <dbReference type="SAM" id="SignalP"/>
    </source>
</evidence>
<dbReference type="RefSeq" id="WP_123380758.1">
    <property type="nucleotide sequence ID" value="NZ_RJKN01000007.1"/>
</dbReference>
<dbReference type="SUPFAM" id="SSF53850">
    <property type="entry name" value="Periplasmic binding protein-like II"/>
    <property type="match status" value="1"/>
</dbReference>
<dbReference type="OrthoDB" id="4633994at2"/>
<evidence type="ECO:0000313" key="5">
    <source>
        <dbReference type="Proteomes" id="UP000276232"/>
    </source>
</evidence>
<dbReference type="EMBL" id="RJKN01000007">
    <property type="protein sequence ID" value="ROP27158.1"/>
    <property type="molecule type" value="Genomic_DNA"/>
</dbReference>
<dbReference type="PANTHER" id="PTHR35936:SF17">
    <property type="entry name" value="ARGININE-BINDING EXTRACELLULAR PROTEIN ARTP"/>
    <property type="match status" value="1"/>
</dbReference>
<accession>A0A3N1GAF6</accession>
<feature type="signal peptide" evidence="2">
    <location>
        <begin position="1"/>
        <end position="33"/>
    </location>
</feature>
<reference evidence="4 5" key="1">
    <citation type="journal article" date="2015" name="Stand. Genomic Sci.">
        <title>Genomic Encyclopedia of Bacterial and Archaeal Type Strains, Phase III: the genomes of soil and plant-associated and newly described type strains.</title>
        <authorList>
            <person name="Whitman W.B."/>
            <person name="Woyke T."/>
            <person name="Klenk H.P."/>
            <person name="Zhou Y."/>
            <person name="Lilburn T.G."/>
            <person name="Beck B.J."/>
            <person name="De Vos P."/>
            <person name="Vandamme P."/>
            <person name="Eisen J.A."/>
            <person name="Garrity G."/>
            <person name="Hugenholtz P."/>
            <person name="Kyrpides N.C."/>
        </authorList>
    </citation>
    <scope>NUCLEOTIDE SEQUENCE [LARGE SCALE GENOMIC DNA]</scope>
    <source>
        <strain evidence="4 5">CECT 7306</strain>
    </source>
</reference>
<dbReference type="InParanoid" id="A0A3N1GAF6"/>
<name>A0A3N1GAF6_9ACTN</name>
<evidence type="ECO:0000256" key="1">
    <source>
        <dbReference type="ARBA" id="ARBA00022729"/>
    </source>
</evidence>
<evidence type="ECO:0000259" key="3">
    <source>
        <dbReference type="SMART" id="SM00062"/>
    </source>
</evidence>
<dbReference type="PANTHER" id="PTHR35936">
    <property type="entry name" value="MEMBRANE-BOUND LYTIC MUREIN TRANSGLYCOSYLASE F"/>
    <property type="match status" value="1"/>
</dbReference>
<dbReference type="CDD" id="cd01004">
    <property type="entry name" value="PBP2_MidA_like"/>
    <property type="match status" value="1"/>
</dbReference>
<dbReference type="SMART" id="SM00062">
    <property type="entry name" value="PBPb"/>
    <property type="match status" value="1"/>
</dbReference>
<dbReference type="Gene3D" id="3.40.190.10">
    <property type="entry name" value="Periplasmic binding protein-like II"/>
    <property type="match status" value="2"/>
</dbReference>
<proteinExistence type="predicted"/>
<keyword evidence="5" id="KW-1185">Reference proteome</keyword>
<organism evidence="4 5">
    <name type="scientific">Pseudokineococcus lusitanus</name>
    <dbReference type="NCBI Taxonomy" id="763993"/>
    <lineage>
        <taxon>Bacteria</taxon>
        <taxon>Bacillati</taxon>
        <taxon>Actinomycetota</taxon>
        <taxon>Actinomycetes</taxon>
        <taxon>Kineosporiales</taxon>
        <taxon>Kineosporiaceae</taxon>
        <taxon>Pseudokineococcus</taxon>
    </lineage>
</organism>
<dbReference type="InterPro" id="IPR001638">
    <property type="entry name" value="Solute-binding_3/MltF_N"/>
</dbReference>
<comment type="caution">
    <text evidence="4">The sequence shown here is derived from an EMBL/GenBank/DDBJ whole genome shotgun (WGS) entry which is preliminary data.</text>
</comment>
<dbReference type="AlphaFoldDB" id="A0A3N1GAF6"/>